<dbReference type="InterPro" id="IPR016193">
    <property type="entry name" value="Cytidine_deaminase-like"/>
</dbReference>
<proteinExistence type="inferred from homology"/>
<dbReference type="GO" id="GO:0005737">
    <property type="term" value="C:cytoplasm"/>
    <property type="evidence" value="ECO:0007669"/>
    <property type="project" value="TreeGrafter"/>
</dbReference>
<dbReference type="PANTHER" id="PTHR11086">
    <property type="entry name" value="DEOXYCYTIDYLATE DEAMINASE-RELATED"/>
    <property type="match status" value="1"/>
</dbReference>
<dbReference type="PROSITE" id="PS00903">
    <property type="entry name" value="CYT_DCMP_DEAMINASES_1"/>
    <property type="match status" value="1"/>
</dbReference>
<dbReference type="Gene3D" id="3.40.140.10">
    <property type="entry name" value="Cytidine Deaminase, domain 2"/>
    <property type="match status" value="1"/>
</dbReference>
<feature type="domain" description="CMP/dCMP-type deaminase" evidence="5">
    <location>
        <begin position="3"/>
        <end position="160"/>
    </location>
</feature>
<evidence type="ECO:0000256" key="2">
    <source>
        <dbReference type="ARBA" id="ARBA00022723"/>
    </source>
</evidence>
<evidence type="ECO:0000256" key="3">
    <source>
        <dbReference type="ARBA" id="ARBA00022801"/>
    </source>
</evidence>
<dbReference type="AlphaFoldDB" id="A0A6H1ZAH8"/>
<evidence type="ECO:0000313" key="7">
    <source>
        <dbReference type="EMBL" id="QJA97595.1"/>
    </source>
</evidence>
<keyword evidence="3" id="KW-0378">Hydrolase</keyword>
<comment type="similarity">
    <text evidence="1">Belongs to the cytidine and deoxycytidylate deaminase family.</text>
</comment>
<dbReference type="PIRSF" id="PIRSF006019">
    <property type="entry name" value="dCMP_deaminase"/>
    <property type="match status" value="1"/>
</dbReference>
<dbReference type="EMBL" id="MT143508">
    <property type="protein sequence ID" value="QJA97595.1"/>
    <property type="molecule type" value="Genomic_DNA"/>
</dbReference>
<keyword evidence="4" id="KW-0862">Zinc</keyword>
<gene>
    <name evidence="7" type="ORF">MM415B06099_0002</name>
    <name evidence="6" type="ORF">TM448A00108_0096</name>
    <name evidence="8" type="ORF">TM448B01989_0018</name>
</gene>
<dbReference type="InterPro" id="IPR002125">
    <property type="entry name" value="CMP_dCMP_dom"/>
</dbReference>
<evidence type="ECO:0000313" key="6">
    <source>
        <dbReference type="EMBL" id="QJA44469.1"/>
    </source>
</evidence>
<evidence type="ECO:0000256" key="4">
    <source>
        <dbReference type="ARBA" id="ARBA00022833"/>
    </source>
</evidence>
<dbReference type="InterPro" id="IPR016473">
    <property type="entry name" value="dCMP_deaminase"/>
</dbReference>
<name>A0A6H1ZAH8_9ZZZZ</name>
<dbReference type="Pfam" id="PF00383">
    <property type="entry name" value="dCMP_cyt_deam_1"/>
    <property type="match status" value="1"/>
</dbReference>
<dbReference type="GO" id="GO:0006220">
    <property type="term" value="P:pyrimidine nucleotide metabolic process"/>
    <property type="evidence" value="ECO:0007669"/>
    <property type="project" value="InterPro"/>
</dbReference>
<sequence>MTTWDSYYYDMCNTVASNSKCMSRKIGAVLVRDKTIIGTGYNGPPRNHYHCDIRHFYDKKLEAALPLNYLKSRLQECPRRLLGYKSGEGLNYCTAGHAERNAIANSARMGIATKDCILFMSCGIPCKECMIEIINAGISEIVCVSDNLYDELSKHLLDTSNIKFRIYEHLK</sequence>
<evidence type="ECO:0000313" key="8">
    <source>
        <dbReference type="EMBL" id="QJI00542.1"/>
    </source>
</evidence>
<dbReference type="InterPro" id="IPR015517">
    <property type="entry name" value="dCMP_deaminase-rel"/>
</dbReference>
<dbReference type="GO" id="GO:0004132">
    <property type="term" value="F:dCMP deaminase activity"/>
    <property type="evidence" value="ECO:0007669"/>
    <property type="project" value="InterPro"/>
</dbReference>
<dbReference type="PROSITE" id="PS51747">
    <property type="entry name" value="CYT_DCMP_DEAMINASES_2"/>
    <property type="match status" value="1"/>
</dbReference>
<reference evidence="6" key="1">
    <citation type="submission" date="2020-03" db="EMBL/GenBank/DDBJ databases">
        <title>The deep terrestrial virosphere.</title>
        <authorList>
            <person name="Holmfeldt K."/>
            <person name="Nilsson E."/>
            <person name="Simone D."/>
            <person name="Lopez-Fernandez M."/>
            <person name="Wu X."/>
            <person name="de Brujin I."/>
            <person name="Lundin D."/>
            <person name="Andersson A."/>
            <person name="Bertilsson S."/>
            <person name="Dopson M."/>
        </authorList>
    </citation>
    <scope>NUCLEOTIDE SEQUENCE</scope>
    <source>
        <strain evidence="7">MM415B06099</strain>
        <strain evidence="6">TM448A00108</strain>
        <strain evidence="8">TM448B01989</strain>
    </source>
</reference>
<dbReference type="SUPFAM" id="SSF53927">
    <property type="entry name" value="Cytidine deaminase-like"/>
    <property type="match status" value="1"/>
</dbReference>
<dbReference type="EMBL" id="MT144859">
    <property type="protein sequence ID" value="QJI00542.1"/>
    <property type="molecule type" value="Genomic_DNA"/>
</dbReference>
<organism evidence="6">
    <name type="scientific">viral metagenome</name>
    <dbReference type="NCBI Taxonomy" id="1070528"/>
    <lineage>
        <taxon>unclassified sequences</taxon>
        <taxon>metagenomes</taxon>
        <taxon>organismal metagenomes</taxon>
    </lineage>
</organism>
<dbReference type="EMBL" id="MT143976">
    <property type="protein sequence ID" value="QJA44469.1"/>
    <property type="molecule type" value="Genomic_DNA"/>
</dbReference>
<dbReference type="PANTHER" id="PTHR11086:SF18">
    <property type="entry name" value="DEOXYCYTIDYLATE DEAMINASE"/>
    <property type="match status" value="1"/>
</dbReference>
<evidence type="ECO:0000256" key="1">
    <source>
        <dbReference type="ARBA" id="ARBA00006576"/>
    </source>
</evidence>
<dbReference type="GO" id="GO:0008270">
    <property type="term" value="F:zinc ion binding"/>
    <property type="evidence" value="ECO:0007669"/>
    <property type="project" value="InterPro"/>
</dbReference>
<protein>
    <submittedName>
        <fullName evidence="6">Putative CMP/dCMP deaminase zinc-binding</fullName>
    </submittedName>
</protein>
<accession>A0A6H1ZAH8</accession>
<evidence type="ECO:0000259" key="5">
    <source>
        <dbReference type="PROSITE" id="PS51747"/>
    </source>
</evidence>
<dbReference type="InterPro" id="IPR016192">
    <property type="entry name" value="APOBEC/CMP_deaminase_Zn-bd"/>
</dbReference>
<keyword evidence="2" id="KW-0479">Metal-binding</keyword>